<dbReference type="AlphaFoldDB" id="A0A7J5AJN2"/>
<dbReference type="InterPro" id="IPR029032">
    <property type="entry name" value="AhpD-like"/>
</dbReference>
<evidence type="ECO:0000313" key="2">
    <source>
        <dbReference type="EMBL" id="KAB1157786.1"/>
    </source>
</evidence>
<dbReference type="EMBL" id="WAEM01000001">
    <property type="protein sequence ID" value="KAB1157786.1"/>
    <property type="molecule type" value="Genomic_DNA"/>
</dbReference>
<keyword evidence="3" id="KW-1185">Reference proteome</keyword>
<accession>A0A7J5AJN2</accession>
<dbReference type="Pfam" id="PF02627">
    <property type="entry name" value="CMD"/>
    <property type="match status" value="1"/>
</dbReference>
<dbReference type="PANTHER" id="PTHR34846">
    <property type="entry name" value="4-CARBOXYMUCONOLACTONE DECARBOXYLASE FAMILY PROTEIN (AFU_ORTHOLOGUE AFUA_6G11590)"/>
    <property type="match status" value="1"/>
</dbReference>
<evidence type="ECO:0000313" key="3">
    <source>
        <dbReference type="Proteomes" id="UP000490922"/>
    </source>
</evidence>
<name>A0A7J5AJN2_9FLAO</name>
<gene>
    <name evidence="2" type="ORF">F6464_01500</name>
</gene>
<feature type="domain" description="Carboxymuconolactone decarboxylase-like" evidence="1">
    <location>
        <begin position="12"/>
        <end position="93"/>
    </location>
</feature>
<dbReference type="Proteomes" id="UP000490922">
    <property type="component" value="Unassembled WGS sequence"/>
</dbReference>
<reference evidence="2 3" key="1">
    <citation type="submission" date="2019-09" db="EMBL/GenBank/DDBJ databases">
        <title>Flavobacterium sp. nov., isolated from glacier ice.</title>
        <authorList>
            <person name="Liu Q."/>
        </authorList>
    </citation>
    <scope>NUCLEOTIDE SEQUENCE [LARGE SCALE GENOMIC DNA]</scope>
    <source>
        <strain evidence="2 3">NBRC 112527</strain>
    </source>
</reference>
<dbReference type="InterPro" id="IPR003779">
    <property type="entry name" value="CMD-like"/>
</dbReference>
<dbReference type="NCBIfam" id="TIGR00778">
    <property type="entry name" value="ahpD_dom"/>
    <property type="match status" value="1"/>
</dbReference>
<dbReference type="RefSeq" id="WP_151105979.1">
    <property type="nucleotide sequence ID" value="NZ_WAEM01000001.1"/>
</dbReference>
<sequence length="147" mass="17208">MKQRINIKQLEPEAYKVMYAMEKYLLTTDLTAQLRELIKIRVSQINKCAYCIEIHTKDARKIGETEQRIYALSAWEECPLFSEEEKAVLALTDSITKIANHGVNDFIFKNVQSYFTENQIAQMIIAINQMNFWNRIAISTKMFHPLN</sequence>
<organism evidence="2 3">
    <name type="scientific">Flavobacterium luteum</name>
    <dbReference type="NCBI Taxonomy" id="2026654"/>
    <lineage>
        <taxon>Bacteria</taxon>
        <taxon>Pseudomonadati</taxon>
        <taxon>Bacteroidota</taxon>
        <taxon>Flavobacteriia</taxon>
        <taxon>Flavobacteriales</taxon>
        <taxon>Flavobacteriaceae</taxon>
        <taxon>Flavobacterium</taxon>
    </lineage>
</organism>
<dbReference type="Gene3D" id="1.20.1290.10">
    <property type="entry name" value="AhpD-like"/>
    <property type="match status" value="1"/>
</dbReference>
<evidence type="ECO:0000259" key="1">
    <source>
        <dbReference type="Pfam" id="PF02627"/>
    </source>
</evidence>
<dbReference type="SUPFAM" id="SSF69118">
    <property type="entry name" value="AhpD-like"/>
    <property type="match status" value="1"/>
</dbReference>
<proteinExistence type="predicted"/>
<dbReference type="OrthoDB" id="9801997at2"/>
<comment type="caution">
    <text evidence="2">The sequence shown here is derived from an EMBL/GenBank/DDBJ whole genome shotgun (WGS) entry which is preliminary data.</text>
</comment>
<dbReference type="GO" id="GO:0051920">
    <property type="term" value="F:peroxiredoxin activity"/>
    <property type="evidence" value="ECO:0007669"/>
    <property type="project" value="InterPro"/>
</dbReference>
<dbReference type="InterPro" id="IPR004675">
    <property type="entry name" value="AhpD_core"/>
</dbReference>
<dbReference type="PANTHER" id="PTHR34846:SF10">
    <property type="entry name" value="CYTOPLASMIC PROTEIN"/>
    <property type="match status" value="1"/>
</dbReference>
<protein>
    <submittedName>
        <fullName evidence="2">Carboxymuconolactone decarboxylase family protein</fullName>
    </submittedName>
</protein>